<evidence type="ECO:0000256" key="1">
    <source>
        <dbReference type="SAM" id="MobiDB-lite"/>
    </source>
</evidence>
<dbReference type="EMBL" id="CP093846">
    <property type="protein sequence ID" value="UNS97275.1"/>
    <property type="molecule type" value="Genomic_DNA"/>
</dbReference>
<feature type="compositionally biased region" description="Basic and acidic residues" evidence="1">
    <location>
        <begin position="56"/>
        <end position="69"/>
    </location>
</feature>
<evidence type="ECO:0000313" key="2">
    <source>
        <dbReference type="EMBL" id="UNS97275.1"/>
    </source>
</evidence>
<evidence type="ECO:0008006" key="4">
    <source>
        <dbReference type="Google" id="ProtNLM"/>
    </source>
</evidence>
<dbReference type="Proteomes" id="UP001202244">
    <property type="component" value="Chromosome"/>
</dbReference>
<feature type="compositionally biased region" description="Basic and acidic residues" evidence="1">
    <location>
        <begin position="31"/>
        <end position="47"/>
    </location>
</feature>
<reference evidence="2 3" key="1">
    <citation type="journal article" date="2023" name="Microbiol. Spectr.">
        <title>Synergy between Genome Mining, Metabolomics, and Bioinformatics Uncovers Antibacterial Chlorinated Carbazole Alkaloids and Their Biosynthetic Gene Cluster from Streptomyces tubbatahanensis sp. nov., a Novel Actinomycete Isolated from Sulu Sea, Philippines.</title>
        <authorList>
            <person name="Tenebro C.P."/>
            <person name="Trono D.J.V.L."/>
            <person name="Balida L.A.P."/>
            <person name="Bayog L.K.A."/>
            <person name="Bruna J.R."/>
            <person name="Sabido E.M."/>
            <person name="Caspe D.P.C."/>
            <person name="de Los Santos E.L.C."/>
            <person name="Saludes J.P."/>
            <person name="Dalisay D.S."/>
        </authorList>
    </citation>
    <scope>NUCLEOTIDE SEQUENCE [LARGE SCALE GENOMIC DNA]</scope>
    <source>
        <strain evidence="2 3">DSD3025</strain>
    </source>
</reference>
<sequence length="231" mass="24414">MQLNRPAASLAAAAVASALLLSGCGGGGEGSSKDGKIEGAGSSKDDTSPSPSGDDDSAKDKPADFRTSDIELPEDVDLVFDWKQPSDPEKAAALDGAADYMRAMMHAMAEQKPNDPTLVNRTVPLGSAQEYATSLVKVTSKKGYTVTGKERYYKEKVGDIAKGKLVEVDYCANQAEIFSKVAKTGKVIKDSPSDKSYLHFELVMQKSSNTGEPWKAKTADVIEGAVKQCAG</sequence>
<dbReference type="RefSeq" id="WP_242751426.1">
    <property type="nucleotide sequence ID" value="NZ_CP093846.1"/>
</dbReference>
<protein>
    <recommendedName>
        <fullName evidence="4">Lipoprotein</fullName>
    </recommendedName>
</protein>
<evidence type="ECO:0000313" key="3">
    <source>
        <dbReference type="Proteomes" id="UP001202244"/>
    </source>
</evidence>
<feature type="region of interest" description="Disordered" evidence="1">
    <location>
        <begin position="23"/>
        <end position="72"/>
    </location>
</feature>
<organism evidence="2 3">
    <name type="scientific">Streptomyces tubbatahanensis</name>
    <dbReference type="NCBI Taxonomy" id="2923272"/>
    <lineage>
        <taxon>Bacteria</taxon>
        <taxon>Bacillati</taxon>
        <taxon>Actinomycetota</taxon>
        <taxon>Actinomycetes</taxon>
        <taxon>Kitasatosporales</taxon>
        <taxon>Streptomycetaceae</taxon>
        <taxon>Streptomyces</taxon>
    </lineage>
</organism>
<keyword evidence="3" id="KW-1185">Reference proteome</keyword>
<dbReference type="PROSITE" id="PS51257">
    <property type="entry name" value="PROKAR_LIPOPROTEIN"/>
    <property type="match status" value="1"/>
</dbReference>
<proteinExistence type="predicted"/>
<accession>A0ABY3XS86</accession>
<gene>
    <name evidence="2" type="ORF">MMF93_12740</name>
</gene>
<name>A0ABY3XS86_9ACTN</name>